<dbReference type="EMBL" id="JAVHUL010000040">
    <property type="protein sequence ID" value="MDQ7918378.1"/>
    <property type="molecule type" value="Genomic_DNA"/>
</dbReference>
<accession>A0ABU1A3T4</accession>
<reference evidence="1 2" key="1">
    <citation type="submission" date="2023-08" db="EMBL/GenBank/DDBJ databases">
        <title>Mesonia sp. MT50, isolated from deep-sea sediment of the Mariana Trench.</title>
        <authorList>
            <person name="Fu H."/>
        </authorList>
    </citation>
    <scope>NUCLEOTIDE SEQUENCE [LARGE SCALE GENOMIC DNA]</scope>
    <source>
        <strain evidence="1 2">MT50</strain>
    </source>
</reference>
<dbReference type="InterPro" id="IPR013211">
    <property type="entry name" value="LVIVD"/>
</dbReference>
<dbReference type="SUPFAM" id="SSF101908">
    <property type="entry name" value="Putative isomerase YbhE"/>
    <property type="match status" value="1"/>
</dbReference>
<proteinExistence type="predicted"/>
<dbReference type="RefSeq" id="WP_308865373.1">
    <property type="nucleotide sequence ID" value="NZ_JAVHUL010000040.1"/>
</dbReference>
<protein>
    <recommendedName>
        <fullName evidence="3">LVIVD repeat-containing protein</fullName>
    </recommendedName>
</protein>
<keyword evidence="2" id="KW-1185">Reference proteome</keyword>
<dbReference type="Proteomes" id="UP001230915">
    <property type="component" value="Unassembled WGS sequence"/>
</dbReference>
<sequence>MTYLPIPAEADYADYENVDFSEEVVVGYSLRTDYIEVQTDIMVNESADFSSGTGGSLARFSIVKGYLYTVTQTEMHIFDIVNPENAVEVNSENVGWDIETIFSLDNYLYLGSAGGMYIYNIDNATNPTYVSEINHIMGCDPAVVQGDMAYVTIRGGNLCGQNLSQLEVIDISDKTNPFRANIYEMQEPYGLGIKDNFLFVCDGSFGLKVYDTTNTPQLTLIDHFENIETFDVIPLEEVLLMVGGNRLFQYKYSETGIELLSTFNMN</sequence>
<dbReference type="Pfam" id="PF08309">
    <property type="entry name" value="LVIVD"/>
    <property type="match status" value="1"/>
</dbReference>
<evidence type="ECO:0000313" key="1">
    <source>
        <dbReference type="EMBL" id="MDQ7918378.1"/>
    </source>
</evidence>
<name>A0ABU1A3T4_9FLAO</name>
<evidence type="ECO:0008006" key="3">
    <source>
        <dbReference type="Google" id="ProtNLM"/>
    </source>
</evidence>
<organism evidence="1 2">
    <name type="scientific">Mesonia profundi</name>
    <dbReference type="NCBI Taxonomy" id="3070998"/>
    <lineage>
        <taxon>Bacteria</taxon>
        <taxon>Pseudomonadati</taxon>
        <taxon>Bacteroidota</taxon>
        <taxon>Flavobacteriia</taxon>
        <taxon>Flavobacteriales</taxon>
        <taxon>Flavobacteriaceae</taxon>
        <taxon>Mesonia</taxon>
    </lineage>
</organism>
<gene>
    <name evidence="1" type="ORF">RBU60_12410</name>
</gene>
<comment type="caution">
    <text evidence="1">The sequence shown here is derived from an EMBL/GenBank/DDBJ whole genome shotgun (WGS) entry which is preliminary data.</text>
</comment>
<evidence type="ECO:0000313" key="2">
    <source>
        <dbReference type="Proteomes" id="UP001230915"/>
    </source>
</evidence>